<feature type="compositionally biased region" description="Basic and acidic residues" evidence="1">
    <location>
        <begin position="158"/>
        <end position="173"/>
    </location>
</feature>
<protein>
    <submittedName>
        <fullName evidence="2">Uncharacterized protein</fullName>
    </submittedName>
</protein>
<sequence length="173" mass="18972">MRLSKRRGHYTVAVLWIRTTVCWHSGERADISSAAELTSALSGKRPTLGTSTTIPVDTSKSTLCPNTNPSIPATRYLQQPRSTSTPIQSPTAIPTLPHHPTLALVLRLHRLPNFCWLQSHGPPRLSRPKGSTCASYWDPLCGAYSLRASGPVESSGKQVKEEFEARRDEEAGL</sequence>
<name>A0AA39K7H3_ARMTA</name>
<dbReference type="EMBL" id="JAUEPS010000024">
    <property type="protein sequence ID" value="KAK0455723.1"/>
    <property type="molecule type" value="Genomic_DNA"/>
</dbReference>
<accession>A0AA39K7H3</accession>
<reference evidence="2" key="1">
    <citation type="submission" date="2023-06" db="EMBL/GenBank/DDBJ databases">
        <authorList>
            <consortium name="Lawrence Berkeley National Laboratory"/>
            <person name="Ahrendt S."/>
            <person name="Sahu N."/>
            <person name="Indic B."/>
            <person name="Wong-Bajracharya J."/>
            <person name="Merenyi Z."/>
            <person name="Ke H.-M."/>
            <person name="Monk M."/>
            <person name="Kocsube S."/>
            <person name="Drula E."/>
            <person name="Lipzen A."/>
            <person name="Balint B."/>
            <person name="Henrissat B."/>
            <person name="Andreopoulos B."/>
            <person name="Martin F.M."/>
            <person name="Harder C.B."/>
            <person name="Rigling D."/>
            <person name="Ford K.L."/>
            <person name="Foster G.D."/>
            <person name="Pangilinan J."/>
            <person name="Papanicolaou A."/>
            <person name="Barry K."/>
            <person name="LaButti K."/>
            <person name="Viragh M."/>
            <person name="Koriabine M."/>
            <person name="Yan M."/>
            <person name="Riley R."/>
            <person name="Champramary S."/>
            <person name="Plett K.L."/>
            <person name="Tsai I.J."/>
            <person name="Slot J."/>
            <person name="Sipos G."/>
            <person name="Plett J."/>
            <person name="Nagy L.G."/>
            <person name="Grigoriev I.V."/>
        </authorList>
    </citation>
    <scope>NUCLEOTIDE SEQUENCE</scope>
    <source>
        <strain evidence="2">CCBAS 213</strain>
    </source>
</reference>
<dbReference type="RefSeq" id="XP_060329233.1">
    <property type="nucleotide sequence ID" value="XM_060482573.1"/>
</dbReference>
<feature type="region of interest" description="Disordered" evidence="1">
    <location>
        <begin position="149"/>
        <end position="173"/>
    </location>
</feature>
<organism evidence="2 3">
    <name type="scientific">Armillaria tabescens</name>
    <name type="common">Ringless honey mushroom</name>
    <name type="synonym">Agaricus tabescens</name>
    <dbReference type="NCBI Taxonomy" id="1929756"/>
    <lineage>
        <taxon>Eukaryota</taxon>
        <taxon>Fungi</taxon>
        <taxon>Dikarya</taxon>
        <taxon>Basidiomycota</taxon>
        <taxon>Agaricomycotina</taxon>
        <taxon>Agaricomycetes</taxon>
        <taxon>Agaricomycetidae</taxon>
        <taxon>Agaricales</taxon>
        <taxon>Marasmiineae</taxon>
        <taxon>Physalacriaceae</taxon>
        <taxon>Desarmillaria</taxon>
    </lineage>
</organism>
<evidence type="ECO:0000313" key="3">
    <source>
        <dbReference type="Proteomes" id="UP001175211"/>
    </source>
</evidence>
<gene>
    <name evidence="2" type="ORF">EV420DRAFT_557590</name>
</gene>
<feature type="region of interest" description="Disordered" evidence="1">
    <location>
        <begin position="67"/>
        <end position="93"/>
    </location>
</feature>
<comment type="caution">
    <text evidence="2">The sequence shown here is derived from an EMBL/GenBank/DDBJ whole genome shotgun (WGS) entry which is preliminary data.</text>
</comment>
<dbReference type="GeneID" id="85366121"/>
<keyword evidence="3" id="KW-1185">Reference proteome</keyword>
<evidence type="ECO:0000256" key="1">
    <source>
        <dbReference type="SAM" id="MobiDB-lite"/>
    </source>
</evidence>
<feature type="compositionally biased region" description="Polar residues" evidence="1">
    <location>
        <begin position="67"/>
        <end position="92"/>
    </location>
</feature>
<dbReference type="Proteomes" id="UP001175211">
    <property type="component" value="Unassembled WGS sequence"/>
</dbReference>
<evidence type="ECO:0000313" key="2">
    <source>
        <dbReference type="EMBL" id="KAK0455723.1"/>
    </source>
</evidence>
<proteinExistence type="predicted"/>
<dbReference type="AlphaFoldDB" id="A0AA39K7H3"/>